<accession>A0A382RXR2</accession>
<organism evidence="3">
    <name type="scientific">marine metagenome</name>
    <dbReference type="NCBI Taxonomy" id="408172"/>
    <lineage>
        <taxon>unclassified sequences</taxon>
        <taxon>metagenomes</taxon>
        <taxon>ecological metagenomes</taxon>
    </lineage>
</organism>
<dbReference type="Pfam" id="PF02368">
    <property type="entry name" value="Big_2"/>
    <property type="match status" value="1"/>
</dbReference>
<gene>
    <name evidence="3" type="ORF">METZ01_LOCUS355333</name>
</gene>
<dbReference type="Gene3D" id="2.60.40.1080">
    <property type="match status" value="1"/>
</dbReference>
<dbReference type="PANTHER" id="PTHR35889:SF3">
    <property type="entry name" value="F-BOX DOMAIN-CONTAINING PROTEIN"/>
    <property type="match status" value="1"/>
</dbReference>
<dbReference type="SUPFAM" id="SSF49373">
    <property type="entry name" value="Invasin/intimin cell-adhesion fragments"/>
    <property type="match status" value="1"/>
</dbReference>
<evidence type="ECO:0000259" key="1">
    <source>
        <dbReference type="Pfam" id="PF02368"/>
    </source>
</evidence>
<dbReference type="InterPro" id="IPR008964">
    <property type="entry name" value="Invasin/intimin_cell_adhesion"/>
</dbReference>
<sequence>IIKGTPGYKMLRQWIADGTPYSVERKANLEKVRLEPTRSSMRFGQKQQLKVLADFSDGSIRDVTWLSIFHSNDASMAKVDEGGKVTIGNSVGQASLMARYRGKVAVFQAIIPKTGSKDRWPKLPTNNFIDGLVDKHLERLNITPSELADDATFLRRSYLDVIGRLPTAEEAETFLGNRFRTRRTRLVDDLLSRPEFADFWALRWSDLLRVDRLKLGHEGAHQYYRWIHHSLAANKPLDLMVRELLTAEGPLKEQPAGHFFRAAKTTGEMSSMAAQVFLGVRMTCAECHQHPYDRWTQKDFHAMRGFFQQVKTKDLP</sequence>
<feature type="non-terminal residue" evidence="3">
    <location>
        <position position="316"/>
    </location>
</feature>
<dbReference type="EMBL" id="UINC01124969">
    <property type="protein sequence ID" value="SVD02479.1"/>
    <property type="molecule type" value="Genomic_DNA"/>
</dbReference>
<dbReference type="Pfam" id="PF07583">
    <property type="entry name" value="PSCyt2"/>
    <property type="match status" value="1"/>
</dbReference>
<evidence type="ECO:0000259" key="2">
    <source>
        <dbReference type="Pfam" id="PF07583"/>
    </source>
</evidence>
<feature type="domain" description="DUF1549" evidence="2">
    <location>
        <begin position="129"/>
        <end position="311"/>
    </location>
</feature>
<evidence type="ECO:0000313" key="3">
    <source>
        <dbReference type="EMBL" id="SVD02479.1"/>
    </source>
</evidence>
<name>A0A382RXR2_9ZZZZ</name>
<dbReference type="InterPro" id="IPR011444">
    <property type="entry name" value="DUF1549"/>
</dbReference>
<dbReference type="AlphaFoldDB" id="A0A382RXR2"/>
<feature type="domain" description="BIG2" evidence="1">
    <location>
        <begin position="31"/>
        <end position="94"/>
    </location>
</feature>
<dbReference type="InterPro" id="IPR003343">
    <property type="entry name" value="Big_2"/>
</dbReference>
<protein>
    <recommendedName>
        <fullName evidence="4">DUF1549 domain-containing protein</fullName>
    </recommendedName>
</protein>
<feature type="non-terminal residue" evidence="3">
    <location>
        <position position="1"/>
    </location>
</feature>
<reference evidence="3" key="1">
    <citation type="submission" date="2018-05" db="EMBL/GenBank/DDBJ databases">
        <authorList>
            <person name="Lanie J.A."/>
            <person name="Ng W.-L."/>
            <person name="Kazmierczak K.M."/>
            <person name="Andrzejewski T.M."/>
            <person name="Davidsen T.M."/>
            <person name="Wayne K.J."/>
            <person name="Tettelin H."/>
            <person name="Glass J.I."/>
            <person name="Rusch D."/>
            <person name="Podicherti R."/>
            <person name="Tsui H.-C.T."/>
            <person name="Winkler M.E."/>
        </authorList>
    </citation>
    <scope>NUCLEOTIDE SEQUENCE</scope>
</reference>
<evidence type="ECO:0008006" key="4">
    <source>
        <dbReference type="Google" id="ProtNLM"/>
    </source>
</evidence>
<proteinExistence type="predicted"/>
<dbReference type="PANTHER" id="PTHR35889">
    <property type="entry name" value="CYCLOINULO-OLIGOSACCHARIDE FRUCTANOTRANSFERASE-RELATED"/>
    <property type="match status" value="1"/>
</dbReference>